<dbReference type="PANTHER" id="PTHR42760">
    <property type="entry name" value="SHORT-CHAIN DEHYDROGENASES/REDUCTASES FAMILY MEMBER"/>
    <property type="match status" value="1"/>
</dbReference>
<reference evidence="4 5" key="1">
    <citation type="submission" date="2021-01" db="EMBL/GenBank/DDBJ databases">
        <title>Genome seq and assembly of Devosia sp. LEGU1.</title>
        <authorList>
            <person name="Chhetri G."/>
        </authorList>
    </citation>
    <scope>NUCLEOTIDE SEQUENCE [LARGE SCALE GENOMIC DNA]</scope>
    <source>
        <strain evidence="4 5">LEGU1</strain>
    </source>
</reference>
<dbReference type="SUPFAM" id="SSF51735">
    <property type="entry name" value="NAD(P)-binding Rossmann-fold domains"/>
    <property type="match status" value="1"/>
</dbReference>
<sequence length="252" mass="26077">MSIENRAILVLGASRGLGHAIAHALSRAGFAVGVGCRSLDDAQAVAANIAGEGGVALPLAIDVTNFAQVEQAVGAMVDWRGTIAGLVNNAGVIDPIARLGETDPADWARLVAVNLTGAYHGIRAVVPRLAAGGAIVNISSGAASHPMEGWSAYCASKAALAMLTQSVSHEYGQQGILSYGLRPGVVDTGMQGQIRASGLNPVSQLKRETLLHPDVPAAAVAWLFSERPEDLSGKEIDVRDPEIQRRMATSST</sequence>
<name>A0ABX7C2F3_9HYPH</name>
<proteinExistence type="inferred from homology"/>
<dbReference type="InterPro" id="IPR036291">
    <property type="entry name" value="NAD(P)-bd_dom_sf"/>
</dbReference>
<dbReference type="EMBL" id="CP068046">
    <property type="protein sequence ID" value="QQR38420.1"/>
    <property type="molecule type" value="Genomic_DNA"/>
</dbReference>
<dbReference type="InterPro" id="IPR020904">
    <property type="entry name" value="Sc_DH/Rdtase_CS"/>
</dbReference>
<accession>A0ABX7C2F3</accession>
<dbReference type="PANTHER" id="PTHR42760:SF37">
    <property type="entry name" value="CLAVALDEHYDE DEHYDROGENASE"/>
    <property type="match status" value="1"/>
</dbReference>
<dbReference type="RefSeq" id="WP_201630756.1">
    <property type="nucleotide sequence ID" value="NZ_CP068046.1"/>
</dbReference>
<dbReference type="CDD" id="cd05233">
    <property type="entry name" value="SDR_c"/>
    <property type="match status" value="1"/>
</dbReference>
<organism evidence="4 5">
    <name type="scientific">Devosia rhizoryzae</name>
    <dbReference type="NCBI Taxonomy" id="2774137"/>
    <lineage>
        <taxon>Bacteria</taxon>
        <taxon>Pseudomonadati</taxon>
        <taxon>Pseudomonadota</taxon>
        <taxon>Alphaproteobacteria</taxon>
        <taxon>Hyphomicrobiales</taxon>
        <taxon>Devosiaceae</taxon>
        <taxon>Devosia</taxon>
    </lineage>
</organism>
<evidence type="ECO:0000256" key="3">
    <source>
        <dbReference type="RuleBase" id="RU000363"/>
    </source>
</evidence>
<evidence type="ECO:0000256" key="2">
    <source>
        <dbReference type="ARBA" id="ARBA00023002"/>
    </source>
</evidence>
<dbReference type="PRINTS" id="PR00080">
    <property type="entry name" value="SDRFAMILY"/>
</dbReference>
<dbReference type="Pfam" id="PF00106">
    <property type="entry name" value="adh_short"/>
    <property type="match status" value="1"/>
</dbReference>
<protein>
    <submittedName>
        <fullName evidence="4">SDR family oxidoreductase</fullName>
    </submittedName>
</protein>
<dbReference type="Gene3D" id="3.40.50.720">
    <property type="entry name" value="NAD(P)-binding Rossmann-like Domain"/>
    <property type="match status" value="1"/>
</dbReference>
<comment type="similarity">
    <text evidence="1 3">Belongs to the short-chain dehydrogenases/reductases (SDR) family.</text>
</comment>
<keyword evidence="5" id="KW-1185">Reference proteome</keyword>
<dbReference type="InterPro" id="IPR002347">
    <property type="entry name" value="SDR_fam"/>
</dbReference>
<dbReference type="PRINTS" id="PR00081">
    <property type="entry name" value="GDHRDH"/>
</dbReference>
<gene>
    <name evidence="4" type="ORF">JI748_11590</name>
</gene>
<dbReference type="PROSITE" id="PS00061">
    <property type="entry name" value="ADH_SHORT"/>
    <property type="match status" value="1"/>
</dbReference>
<evidence type="ECO:0000313" key="4">
    <source>
        <dbReference type="EMBL" id="QQR38420.1"/>
    </source>
</evidence>
<evidence type="ECO:0000313" key="5">
    <source>
        <dbReference type="Proteomes" id="UP000595857"/>
    </source>
</evidence>
<dbReference type="Proteomes" id="UP000595857">
    <property type="component" value="Chromosome"/>
</dbReference>
<keyword evidence="2" id="KW-0560">Oxidoreductase</keyword>
<evidence type="ECO:0000256" key="1">
    <source>
        <dbReference type="ARBA" id="ARBA00006484"/>
    </source>
</evidence>